<dbReference type="Pfam" id="PF00005">
    <property type="entry name" value="ABC_tran"/>
    <property type="match status" value="1"/>
</dbReference>
<dbReference type="AlphaFoldDB" id="A0A0B4X7B9"/>
<dbReference type="InterPro" id="IPR003439">
    <property type="entry name" value="ABC_transporter-like_ATP-bd"/>
</dbReference>
<protein>
    <submittedName>
        <fullName evidence="6">Spermidine/putrescine ABC transporter ATP-binding protein PotA 2</fullName>
    </submittedName>
</protein>
<dbReference type="HOGENOM" id="CLU_000604_1_1_5"/>
<dbReference type="InterPro" id="IPR017871">
    <property type="entry name" value="ABC_transporter-like_CS"/>
</dbReference>
<dbReference type="SUPFAM" id="SSF52540">
    <property type="entry name" value="P-loop containing nucleoside triphosphate hydrolases"/>
    <property type="match status" value="1"/>
</dbReference>
<keyword evidence="2" id="KW-0813">Transport</keyword>
<evidence type="ECO:0000256" key="2">
    <source>
        <dbReference type="ARBA" id="ARBA00022448"/>
    </source>
</evidence>
<dbReference type="InterPro" id="IPR013611">
    <property type="entry name" value="Transp-assoc_OB_typ2"/>
</dbReference>
<dbReference type="FunFam" id="3.40.50.300:FF:000425">
    <property type="entry name" value="Probable ABC transporter, ATP-binding subunit"/>
    <property type="match status" value="1"/>
</dbReference>
<dbReference type="Proteomes" id="UP000031368">
    <property type="component" value="Chromosome"/>
</dbReference>
<dbReference type="Gene3D" id="2.40.50.100">
    <property type="match status" value="1"/>
</dbReference>
<dbReference type="SUPFAM" id="SSF50331">
    <property type="entry name" value="MOP-like"/>
    <property type="match status" value="1"/>
</dbReference>
<evidence type="ECO:0000313" key="7">
    <source>
        <dbReference type="Proteomes" id="UP000031368"/>
    </source>
</evidence>
<dbReference type="Pfam" id="PF08402">
    <property type="entry name" value="TOBE_2"/>
    <property type="match status" value="1"/>
</dbReference>
<keyword evidence="3" id="KW-0547">Nucleotide-binding</keyword>
<dbReference type="PROSITE" id="PS50893">
    <property type="entry name" value="ABC_TRANSPORTER_2"/>
    <property type="match status" value="1"/>
</dbReference>
<dbReference type="RefSeq" id="WP_039845802.1">
    <property type="nucleotide sequence ID" value="NZ_CP006877.1"/>
</dbReference>
<dbReference type="GO" id="GO:0015697">
    <property type="term" value="P:quaternary ammonium group transport"/>
    <property type="evidence" value="ECO:0007669"/>
    <property type="project" value="UniProtKB-ARBA"/>
</dbReference>
<reference evidence="6 7" key="1">
    <citation type="submission" date="2013-11" db="EMBL/GenBank/DDBJ databases">
        <title>Complete genome sequence of Rhizobium gallicum bv. gallicum R602.</title>
        <authorList>
            <person name="Bustos P."/>
            <person name="Santamaria R.I."/>
            <person name="Lozano L."/>
            <person name="Acosta J.L."/>
            <person name="Ormeno-Orrillo E."/>
            <person name="Rogel M.A."/>
            <person name="Romero D."/>
            <person name="Cevallos M.A."/>
            <person name="Martinez-Romero E."/>
            <person name="Gonzalez V."/>
        </authorList>
    </citation>
    <scope>NUCLEOTIDE SEQUENCE [LARGE SCALE GENOMIC DNA]</scope>
    <source>
        <strain evidence="6 7">R602</strain>
    </source>
</reference>
<dbReference type="PANTHER" id="PTHR42781">
    <property type="entry name" value="SPERMIDINE/PUTRESCINE IMPORT ATP-BINDING PROTEIN POTA"/>
    <property type="match status" value="1"/>
</dbReference>
<dbReference type="PANTHER" id="PTHR42781:SF4">
    <property type="entry name" value="SPERMIDINE_PUTRESCINE IMPORT ATP-BINDING PROTEIN POTA"/>
    <property type="match status" value="1"/>
</dbReference>
<keyword evidence="7" id="KW-1185">Reference proteome</keyword>
<evidence type="ECO:0000259" key="5">
    <source>
        <dbReference type="PROSITE" id="PS50893"/>
    </source>
</evidence>
<dbReference type="GO" id="GO:0022857">
    <property type="term" value="F:transmembrane transporter activity"/>
    <property type="evidence" value="ECO:0007669"/>
    <property type="project" value="InterPro"/>
</dbReference>
<dbReference type="EMBL" id="CP006877">
    <property type="protein sequence ID" value="AJD42402.1"/>
    <property type="molecule type" value="Genomic_DNA"/>
</dbReference>
<dbReference type="GO" id="GO:0005524">
    <property type="term" value="F:ATP binding"/>
    <property type="evidence" value="ECO:0007669"/>
    <property type="project" value="UniProtKB-KW"/>
</dbReference>
<evidence type="ECO:0000256" key="4">
    <source>
        <dbReference type="ARBA" id="ARBA00022840"/>
    </source>
</evidence>
<dbReference type="SMART" id="SM00382">
    <property type="entry name" value="AAA"/>
    <property type="match status" value="1"/>
</dbReference>
<name>A0A0B4X7B9_9HYPH</name>
<keyword evidence="4 6" id="KW-0067">ATP-binding</keyword>
<comment type="similarity">
    <text evidence="1">Belongs to the ABC transporter superfamily.</text>
</comment>
<dbReference type="PROSITE" id="PS00211">
    <property type="entry name" value="ABC_TRANSPORTER_1"/>
    <property type="match status" value="1"/>
</dbReference>
<dbReference type="Gene3D" id="3.40.50.300">
    <property type="entry name" value="P-loop containing nucleotide triphosphate hydrolases"/>
    <property type="match status" value="1"/>
</dbReference>
<dbReference type="InterPro" id="IPR050093">
    <property type="entry name" value="ABC_SmlMolc_Importer"/>
</dbReference>
<dbReference type="GO" id="GO:0016887">
    <property type="term" value="F:ATP hydrolysis activity"/>
    <property type="evidence" value="ECO:0007669"/>
    <property type="project" value="InterPro"/>
</dbReference>
<dbReference type="InterPro" id="IPR003593">
    <property type="entry name" value="AAA+_ATPase"/>
</dbReference>
<feature type="domain" description="ABC transporter" evidence="5">
    <location>
        <begin position="6"/>
        <end position="236"/>
    </location>
</feature>
<dbReference type="GO" id="GO:0043190">
    <property type="term" value="C:ATP-binding cassette (ABC) transporter complex"/>
    <property type="evidence" value="ECO:0007669"/>
    <property type="project" value="InterPro"/>
</dbReference>
<dbReference type="InterPro" id="IPR027417">
    <property type="entry name" value="P-loop_NTPase"/>
</dbReference>
<accession>A0A0B4X7B9</accession>
<organism evidence="6 7">
    <name type="scientific">Rhizobium gallicum bv. gallicum R602sp</name>
    <dbReference type="NCBI Taxonomy" id="1041138"/>
    <lineage>
        <taxon>Bacteria</taxon>
        <taxon>Pseudomonadati</taxon>
        <taxon>Pseudomonadota</taxon>
        <taxon>Alphaproteobacteria</taxon>
        <taxon>Hyphomicrobiales</taxon>
        <taxon>Rhizobiaceae</taxon>
        <taxon>Rhizobium/Agrobacterium group</taxon>
        <taxon>Rhizobium</taxon>
    </lineage>
</organism>
<dbReference type="InterPro" id="IPR008995">
    <property type="entry name" value="Mo/tungstate-bd_C_term_dom"/>
</dbReference>
<proteinExistence type="inferred from homology"/>
<evidence type="ECO:0000256" key="3">
    <source>
        <dbReference type="ARBA" id="ARBA00022741"/>
    </source>
</evidence>
<evidence type="ECO:0000256" key="1">
    <source>
        <dbReference type="ARBA" id="ARBA00005417"/>
    </source>
</evidence>
<evidence type="ECO:0000313" key="6">
    <source>
        <dbReference type="EMBL" id="AJD42402.1"/>
    </source>
</evidence>
<dbReference type="KEGG" id="rga:RGR602_CH03085"/>
<gene>
    <name evidence="6" type="primary">potA-2</name>
    <name evidence="6" type="ORF">RGR602_CH03085</name>
</gene>
<sequence length="365" mass="39573">MSNNDIELLSVSKQFGSNCIVDDINLAVPKGKFVSILGPSGCGKTTTLNMIAGFEKPSSGEIRIRGRNQAGVRPEARKIGLVFQNYALFPHMTVAQNVGFGLKMQGKSREDISEGVARALKSVHLEGFEKRYPKELSGGQQQRVAVARAIAPSPSVLLLDEPLSNLDLKLREAMRVELKEIQQELGMTFVYVTHDQEEAMAMSDRIIVMQGGLVAQEGSPADIYNQPRTSFVADFIGKSNILPVSGLDDTAIDDACVRLLLGEANLPIIAAWPQDLVPGKVRFCCIRPEAVRLADAAGAMDGPVNLLTASVQKVVNLGAYLEAWLSVNDKTTLKSMIRSTRMDMLAVGSRVELAIAHSAVQLLEQ</sequence>